<evidence type="ECO:0000313" key="2">
    <source>
        <dbReference type="EMBL" id="VCU10753.1"/>
    </source>
</evidence>
<comment type="caution">
    <text evidence="2">The sequence shown here is derived from an EMBL/GenBank/DDBJ whole genome shotgun (WGS) entry which is preliminary data.</text>
</comment>
<dbReference type="EMBL" id="UWOC01000179">
    <property type="protein sequence ID" value="VCU10753.1"/>
    <property type="molecule type" value="Genomic_DNA"/>
</dbReference>
<evidence type="ECO:0000259" key="1">
    <source>
        <dbReference type="Pfam" id="PF09361"/>
    </source>
</evidence>
<feature type="domain" description="Phasin" evidence="1">
    <location>
        <begin position="98"/>
        <end position="168"/>
    </location>
</feature>
<sequence>MHDQSDPSAAADQAIADLKKNVGQAIIQTEDAMDKMGQDVSAATQVAEDYRAKVFDYMRGNVNAALDYAASLATLKTPAEFAGLVQRDGGGASPADLSAAATAAEEYRQRMFEFMKANLNAALDYAEQLSAVKSPSDLVELSTSHARKQFEALTAQSTELGMLAQRLTAWNGDAFSGFSKLFSPPRR</sequence>
<accession>A0A3S4DHU5</accession>
<dbReference type="AlphaFoldDB" id="A0A3S4DHU5"/>
<proteinExistence type="predicted"/>
<dbReference type="InterPro" id="IPR018968">
    <property type="entry name" value="Phasin"/>
</dbReference>
<dbReference type="Proteomes" id="UP000289200">
    <property type="component" value="Unassembled WGS sequence"/>
</dbReference>
<dbReference type="Pfam" id="PF09361">
    <property type="entry name" value="Phasin_2"/>
    <property type="match status" value="2"/>
</dbReference>
<keyword evidence="3" id="KW-1185">Reference proteome</keyword>
<feature type="domain" description="Phasin" evidence="1">
    <location>
        <begin position="28"/>
        <end position="84"/>
    </location>
</feature>
<evidence type="ECO:0000313" key="3">
    <source>
        <dbReference type="Proteomes" id="UP000289200"/>
    </source>
</evidence>
<name>A0A3S4DHU5_9BRAD</name>
<organism evidence="2 3">
    <name type="scientific">Rhodoplanes serenus</name>
    <dbReference type="NCBI Taxonomy" id="200615"/>
    <lineage>
        <taxon>Bacteria</taxon>
        <taxon>Pseudomonadati</taxon>
        <taxon>Pseudomonadota</taxon>
        <taxon>Alphaproteobacteria</taxon>
        <taxon>Hyphomicrobiales</taxon>
        <taxon>Nitrobacteraceae</taxon>
        <taxon>Rhodoplanes</taxon>
    </lineage>
</organism>
<protein>
    <recommendedName>
        <fullName evidence="1">Phasin domain-containing protein</fullName>
    </recommendedName>
</protein>
<reference evidence="3" key="1">
    <citation type="submission" date="2018-10" db="EMBL/GenBank/DDBJ databases">
        <authorList>
            <person name="Peiro R."/>
            <person name="Begona"/>
            <person name="Cbmso G."/>
            <person name="Lopez M."/>
            <person name="Gonzalez S."/>
            <person name="Sacristan E."/>
            <person name="Castillo E."/>
        </authorList>
    </citation>
    <scope>NUCLEOTIDE SEQUENCE [LARGE SCALE GENOMIC DNA]</scope>
</reference>
<gene>
    <name evidence="2" type="ORF">RHODGE_RHODGE_03956</name>
</gene>